<dbReference type="InterPro" id="IPR015631">
    <property type="entry name" value="CD2/SLAM_rcpt"/>
</dbReference>
<evidence type="ECO:0000256" key="4">
    <source>
        <dbReference type="ARBA" id="ARBA00023180"/>
    </source>
</evidence>
<comment type="caution">
    <text evidence="6">The sequence shown here is derived from an EMBL/GenBank/DDBJ whole genome shotgun (WGS) entry which is preliminary data.</text>
</comment>
<dbReference type="OrthoDB" id="8741746at2759"/>
<dbReference type="InterPro" id="IPR007110">
    <property type="entry name" value="Ig-like_dom"/>
</dbReference>
<dbReference type="EMBL" id="VXAO01001546">
    <property type="protein sequence ID" value="NXL52338.1"/>
    <property type="molecule type" value="Genomic_DNA"/>
</dbReference>
<feature type="non-terminal residue" evidence="6">
    <location>
        <position position="210"/>
    </location>
</feature>
<dbReference type="PROSITE" id="PS50835">
    <property type="entry name" value="IG_LIKE"/>
    <property type="match status" value="1"/>
</dbReference>
<name>A0A7L0TEN9_PODPO</name>
<feature type="domain" description="Ig-like" evidence="5">
    <location>
        <begin position="118"/>
        <end position="193"/>
    </location>
</feature>
<organism evidence="6 7">
    <name type="scientific">Podilymbus podiceps</name>
    <name type="common">Pied-billed grebe</name>
    <dbReference type="NCBI Taxonomy" id="9252"/>
    <lineage>
        <taxon>Eukaryota</taxon>
        <taxon>Metazoa</taxon>
        <taxon>Chordata</taxon>
        <taxon>Craniata</taxon>
        <taxon>Vertebrata</taxon>
        <taxon>Euteleostomi</taxon>
        <taxon>Archelosauria</taxon>
        <taxon>Archosauria</taxon>
        <taxon>Dinosauria</taxon>
        <taxon>Saurischia</taxon>
        <taxon>Theropoda</taxon>
        <taxon>Coelurosauria</taxon>
        <taxon>Aves</taxon>
        <taxon>Neognathae</taxon>
        <taxon>Neoaves</taxon>
        <taxon>Mirandornithes</taxon>
        <taxon>Podicipediformes</taxon>
        <taxon>Podicipedidae</taxon>
        <taxon>Podilymbus</taxon>
    </lineage>
</organism>
<accession>A0A7L0TEN9</accession>
<keyword evidence="7" id="KW-1185">Reference proteome</keyword>
<evidence type="ECO:0000313" key="6">
    <source>
        <dbReference type="EMBL" id="NXL52338.1"/>
    </source>
</evidence>
<reference evidence="6 7" key="1">
    <citation type="submission" date="2019-09" db="EMBL/GenBank/DDBJ databases">
        <title>Bird 10,000 Genomes (B10K) Project - Family phase.</title>
        <authorList>
            <person name="Zhang G."/>
        </authorList>
    </citation>
    <scope>NUCLEOTIDE SEQUENCE [LARGE SCALE GENOMIC DNA]</scope>
    <source>
        <strain evidence="6">B10K-DU-009-04</strain>
        <tissue evidence="6">Mixed tissue sample</tissue>
    </source>
</reference>
<keyword evidence="3" id="KW-0472">Membrane</keyword>
<evidence type="ECO:0000259" key="5">
    <source>
        <dbReference type="PROSITE" id="PS50835"/>
    </source>
</evidence>
<dbReference type="InterPro" id="IPR036179">
    <property type="entry name" value="Ig-like_dom_sf"/>
</dbReference>
<keyword evidence="2" id="KW-0732">Signal</keyword>
<dbReference type="InterPro" id="IPR013783">
    <property type="entry name" value="Ig-like_fold"/>
</dbReference>
<dbReference type="PANTHER" id="PTHR12080:SF55">
    <property type="entry name" value="LYMPHOCYTE FUNCTION-ASSOCIATED ANTIGEN 3"/>
    <property type="match status" value="1"/>
</dbReference>
<evidence type="ECO:0000256" key="3">
    <source>
        <dbReference type="ARBA" id="ARBA00023136"/>
    </source>
</evidence>
<keyword evidence="4" id="KW-0325">Glycoprotein</keyword>
<proteinExistence type="predicted"/>
<dbReference type="GO" id="GO:0016020">
    <property type="term" value="C:membrane"/>
    <property type="evidence" value="ECO:0007669"/>
    <property type="project" value="UniProtKB-SubCell"/>
</dbReference>
<evidence type="ECO:0000256" key="1">
    <source>
        <dbReference type="ARBA" id="ARBA00004370"/>
    </source>
</evidence>
<protein>
    <submittedName>
        <fullName evidence="6">SLAF7 protein</fullName>
    </submittedName>
</protein>
<evidence type="ECO:0000256" key="2">
    <source>
        <dbReference type="ARBA" id="ARBA00022729"/>
    </source>
</evidence>
<dbReference type="PANTHER" id="PTHR12080">
    <property type="entry name" value="SIGNALING LYMPHOCYTIC ACTIVATION MOLECULE"/>
    <property type="match status" value="1"/>
</dbReference>
<sequence>PLPGRLPSAWLLSPACAGDGTEVTRAVGRSVTFRIQSLDEEATVWSFGNEIIVTVKFGNPPEPIFLDKSYKPRLAFPENGSALTISQLTTDDAGTYTAKTSMGKIIFTLHVYRELVVPTVTCLAQNCSAGACSYTLRCTAEGSGSGHVSYSWSMGGLLWAEGPALPVEELSSGEPLLPVTCMARNPVSSRNATVISPAALCAGNGRGKMR</sequence>
<comment type="subcellular location">
    <subcellularLocation>
        <location evidence="1">Membrane</location>
    </subcellularLocation>
</comment>
<dbReference type="Proteomes" id="UP000555275">
    <property type="component" value="Unassembled WGS sequence"/>
</dbReference>
<feature type="non-terminal residue" evidence="6">
    <location>
        <position position="1"/>
    </location>
</feature>
<dbReference type="Gene3D" id="2.60.40.10">
    <property type="entry name" value="Immunoglobulins"/>
    <property type="match status" value="2"/>
</dbReference>
<evidence type="ECO:0000313" key="7">
    <source>
        <dbReference type="Proteomes" id="UP000555275"/>
    </source>
</evidence>
<dbReference type="AlphaFoldDB" id="A0A7L0TEN9"/>
<gene>
    <name evidence="6" type="primary">Slamf7</name>
    <name evidence="6" type="ORF">PODPOD_R02695</name>
</gene>
<dbReference type="SUPFAM" id="SSF48726">
    <property type="entry name" value="Immunoglobulin"/>
    <property type="match status" value="2"/>
</dbReference>